<dbReference type="Proteomes" id="UP000051574">
    <property type="component" value="Unassembled WGS sequence"/>
</dbReference>
<dbReference type="GO" id="GO:0005737">
    <property type="term" value="C:cytoplasm"/>
    <property type="evidence" value="ECO:0007669"/>
    <property type="project" value="TreeGrafter"/>
</dbReference>
<dbReference type="Gene3D" id="2.60.40.10">
    <property type="entry name" value="Immunoglobulins"/>
    <property type="match status" value="1"/>
</dbReference>
<dbReference type="InterPro" id="IPR054092">
    <property type="entry name" value="Cep192-like_D6"/>
</dbReference>
<evidence type="ECO:0000256" key="1">
    <source>
        <dbReference type="SAM" id="MobiDB-lite"/>
    </source>
</evidence>
<dbReference type="PROSITE" id="PS50202">
    <property type="entry name" value="MSP"/>
    <property type="match status" value="1"/>
</dbReference>
<keyword evidence="4" id="KW-1185">Reference proteome</keyword>
<dbReference type="GO" id="GO:0005814">
    <property type="term" value="C:centriole"/>
    <property type="evidence" value="ECO:0007669"/>
    <property type="project" value="TreeGrafter"/>
</dbReference>
<feature type="region of interest" description="Disordered" evidence="1">
    <location>
        <begin position="1"/>
        <end position="69"/>
    </location>
</feature>
<feature type="non-terminal residue" evidence="3">
    <location>
        <position position="1"/>
    </location>
</feature>
<dbReference type="PANTHER" id="PTHR16029:SF11">
    <property type="entry name" value="CENTROSOMAL PROTEIN OF 192 KDA"/>
    <property type="match status" value="1"/>
</dbReference>
<dbReference type="Pfam" id="PF22073">
    <property type="entry name" value="Cep192_D4"/>
    <property type="match status" value="1"/>
</dbReference>
<dbReference type="InterPro" id="IPR054091">
    <property type="entry name" value="Cep192-like_D5"/>
</dbReference>
<dbReference type="InterPro" id="IPR013783">
    <property type="entry name" value="Ig-like_fold"/>
</dbReference>
<dbReference type="InterPro" id="IPR039103">
    <property type="entry name" value="Spd-2/CEP192"/>
</dbReference>
<evidence type="ECO:0000313" key="4">
    <source>
        <dbReference type="Proteomes" id="UP000051574"/>
    </source>
</evidence>
<gene>
    <name evidence="3" type="ORF">AMK59_5950</name>
</gene>
<feature type="compositionally biased region" description="Polar residues" evidence="1">
    <location>
        <begin position="60"/>
        <end position="69"/>
    </location>
</feature>
<dbReference type="EMBL" id="LJIG01015986">
    <property type="protein sequence ID" value="KRT81958.1"/>
    <property type="molecule type" value="Genomic_DNA"/>
</dbReference>
<dbReference type="GO" id="GO:0071539">
    <property type="term" value="P:protein localization to centrosome"/>
    <property type="evidence" value="ECO:0007669"/>
    <property type="project" value="InterPro"/>
</dbReference>
<feature type="compositionally biased region" description="Basic and acidic residues" evidence="1">
    <location>
        <begin position="49"/>
        <end position="59"/>
    </location>
</feature>
<dbReference type="Pfam" id="PF22076">
    <property type="entry name" value="Cep192_D6"/>
    <property type="match status" value="1"/>
</dbReference>
<dbReference type="GO" id="GO:0051298">
    <property type="term" value="P:centrosome duplication"/>
    <property type="evidence" value="ECO:0007669"/>
    <property type="project" value="InterPro"/>
</dbReference>
<dbReference type="AlphaFoldDB" id="A0A0T6B3U4"/>
<reference evidence="3 4" key="1">
    <citation type="submission" date="2015-09" db="EMBL/GenBank/DDBJ databases">
        <title>Draft genome of the scarab beetle Oryctes borbonicus.</title>
        <authorList>
            <person name="Meyer J.M."/>
            <person name="Markov G.V."/>
            <person name="Baskaran P."/>
            <person name="Herrmann M."/>
            <person name="Sommer R.J."/>
            <person name="Roedelsperger C."/>
        </authorList>
    </citation>
    <scope>NUCLEOTIDE SEQUENCE [LARGE SCALE GENOMIC DNA]</scope>
    <source>
        <strain evidence="3">OB123</strain>
        <tissue evidence="3">Whole animal</tissue>
    </source>
</reference>
<dbReference type="InterPro" id="IPR008962">
    <property type="entry name" value="PapD-like_sf"/>
</dbReference>
<protein>
    <submittedName>
        <fullName evidence="3">MSP domain-containing protein</fullName>
    </submittedName>
</protein>
<dbReference type="InterPro" id="IPR054090">
    <property type="entry name" value="Cep192_Spd-2-like_dom"/>
</dbReference>
<dbReference type="GO" id="GO:0000242">
    <property type="term" value="C:pericentriolar material"/>
    <property type="evidence" value="ECO:0007669"/>
    <property type="project" value="TreeGrafter"/>
</dbReference>
<dbReference type="InterPro" id="IPR000535">
    <property type="entry name" value="MSP_dom"/>
</dbReference>
<evidence type="ECO:0000259" key="2">
    <source>
        <dbReference type="PROSITE" id="PS50202"/>
    </source>
</evidence>
<comment type="caution">
    <text evidence="3">The sequence shown here is derived from an EMBL/GenBank/DDBJ whole genome shotgun (WGS) entry which is preliminary data.</text>
</comment>
<dbReference type="OrthoDB" id="67059at2759"/>
<dbReference type="GO" id="GO:0019901">
    <property type="term" value="F:protein kinase binding"/>
    <property type="evidence" value="ECO:0007669"/>
    <property type="project" value="TreeGrafter"/>
</dbReference>
<name>A0A0T6B3U4_9SCAR</name>
<feature type="domain" description="MSP" evidence="2">
    <location>
        <begin position="414"/>
        <end position="503"/>
    </location>
</feature>
<proteinExistence type="predicted"/>
<sequence>ENSPRAFQNSLSTISKSPNTSASVKSKSNNKYLDVNTGDTLYMPNSPSELKENTSDSDRSLTSVRSGSSLDALPDGKFPIKSNRLELIWGCLKIGRSSIQEFQIRNQLNQRIRMQASITGSSFRLVKDNHDSEMLTVIAFVLRPLETKSFSIMFCPTKIGAVSEKINFHPILGGEIQHSKRQVLTLFGYGGHVNCDIGNIMKDPGGKLWLSLGKIECQTFIEQKFVIKNSGTLFAFACVDIVLKGPFTYSNLKVDSRQVVVKPQDEVNISVRYYPSKPDLIHLKSTGIVEIGCIKIITGAEIIRGRLRRLYAKLKQKDTPIDPLIERLSSVFPGENMPSDLRYLKESVSAVKDLLLQLSFREVAVTIEQDLESTLVNPIMDMDETTMYHTLYQDDNNITEIGDMTAIKRETSRLFSIEPTNIILTFPMKREDTILLHSMNSKEMAFDVKVEPSDLFSVFPTNGIVCPYETMVIKILCHPESRKTANNTGRVLVYIENEATEIS</sequence>
<dbReference type="GO" id="GO:0090307">
    <property type="term" value="P:mitotic spindle assembly"/>
    <property type="evidence" value="ECO:0007669"/>
    <property type="project" value="TreeGrafter"/>
</dbReference>
<dbReference type="PANTHER" id="PTHR16029">
    <property type="entry name" value="CENTROSOMAL PROTEIN OF 192 KDA"/>
    <property type="match status" value="1"/>
</dbReference>
<dbReference type="GO" id="GO:0090222">
    <property type="term" value="P:centrosome-templated microtubule nucleation"/>
    <property type="evidence" value="ECO:0007669"/>
    <property type="project" value="InterPro"/>
</dbReference>
<evidence type="ECO:0000313" key="3">
    <source>
        <dbReference type="EMBL" id="KRT81958.1"/>
    </source>
</evidence>
<feature type="compositionally biased region" description="Polar residues" evidence="1">
    <location>
        <begin position="1"/>
        <end position="48"/>
    </location>
</feature>
<feature type="non-terminal residue" evidence="3">
    <location>
        <position position="503"/>
    </location>
</feature>
<dbReference type="Pfam" id="PF22074">
    <property type="entry name" value="Cep192_D5"/>
    <property type="match status" value="1"/>
</dbReference>
<dbReference type="SUPFAM" id="SSF49354">
    <property type="entry name" value="PapD-like"/>
    <property type="match status" value="1"/>
</dbReference>
<organism evidence="3 4">
    <name type="scientific">Oryctes borbonicus</name>
    <dbReference type="NCBI Taxonomy" id="1629725"/>
    <lineage>
        <taxon>Eukaryota</taxon>
        <taxon>Metazoa</taxon>
        <taxon>Ecdysozoa</taxon>
        <taxon>Arthropoda</taxon>
        <taxon>Hexapoda</taxon>
        <taxon>Insecta</taxon>
        <taxon>Pterygota</taxon>
        <taxon>Neoptera</taxon>
        <taxon>Endopterygota</taxon>
        <taxon>Coleoptera</taxon>
        <taxon>Polyphaga</taxon>
        <taxon>Scarabaeiformia</taxon>
        <taxon>Scarabaeidae</taxon>
        <taxon>Dynastinae</taxon>
        <taxon>Oryctes</taxon>
    </lineage>
</organism>
<accession>A0A0T6B3U4</accession>